<dbReference type="AlphaFoldDB" id="A0AAV2DU02"/>
<sequence>MSLLRQLSICHQSLHNNLEFVHRNLEFFDLGLVHRPDRLQHPCRKFLATFGAIAVGQASSSSLCPVAAVVAAAFSRAASFVAFSAAFCDLKPKMRVLSISRDLGKRGKSPR</sequence>
<accession>A0AAV2DU02</accession>
<reference evidence="1 2" key="1">
    <citation type="submission" date="2024-04" db="EMBL/GenBank/DDBJ databases">
        <authorList>
            <person name="Fracassetti M."/>
        </authorList>
    </citation>
    <scope>NUCLEOTIDE SEQUENCE [LARGE SCALE GENOMIC DNA]</scope>
</reference>
<gene>
    <name evidence="1" type="ORF">LTRI10_LOCUS18721</name>
</gene>
<keyword evidence="2" id="KW-1185">Reference proteome</keyword>
<proteinExistence type="predicted"/>
<evidence type="ECO:0000313" key="2">
    <source>
        <dbReference type="Proteomes" id="UP001497516"/>
    </source>
</evidence>
<dbReference type="EMBL" id="OZ034816">
    <property type="protein sequence ID" value="CAL1377037.1"/>
    <property type="molecule type" value="Genomic_DNA"/>
</dbReference>
<protein>
    <submittedName>
        <fullName evidence="1">Uncharacterized protein</fullName>
    </submittedName>
</protein>
<dbReference type="Proteomes" id="UP001497516">
    <property type="component" value="Chromosome 3"/>
</dbReference>
<organism evidence="1 2">
    <name type="scientific">Linum trigynum</name>
    <dbReference type="NCBI Taxonomy" id="586398"/>
    <lineage>
        <taxon>Eukaryota</taxon>
        <taxon>Viridiplantae</taxon>
        <taxon>Streptophyta</taxon>
        <taxon>Embryophyta</taxon>
        <taxon>Tracheophyta</taxon>
        <taxon>Spermatophyta</taxon>
        <taxon>Magnoliopsida</taxon>
        <taxon>eudicotyledons</taxon>
        <taxon>Gunneridae</taxon>
        <taxon>Pentapetalae</taxon>
        <taxon>rosids</taxon>
        <taxon>fabids</taxon>
        <taxon>Malpighiales</taxon>
        <taxon>Linaceae</taxon>
        <taxon>Linum</taxon>
    </lineage>
</organism>
<name>A0AAV2DU02_9ROSI</name>
<evidence type="ECO:0000313" key="1">
    <source>
        <dbReference type="EMBL" id="CAL1377037.1"/>
    </source>
</evidence>